<organism evidence="3 4">
    <name type="scientific">Halopseudomonas pachastrellae</name>
    <dbReference type="NCBI Taxonomy" id="254161"/>
    <lineage>
        <taxon>Bacteria</taxon>
        <taxon>Pseudomonadati</taxon>
        <taxon>Pseudomonadota</taxon>
        <taxon>Gammaproteobacteria</taxon>
        <taxon>Pseudomonadales</taxon>
        <taxon>Pseudomonadaceae</taxon>
        <taxon>Halopseudomonas</taxon>
    </lineage>
</organism>
<dbReference type="InterPro" id="IPR016773">
    <property type="entry name" value="Fe3_uptake_reg_CjrA_prd"/>
</dbReference>
<keyword evidence="1" id="KW-0732">Signal</keyword>
<dbReference type="Pfam" id="PF04187">
    <property type="entry name" value="Cofac_haem_bdg"/>
    <property type="match status" value="1"/>
</dbReference>
<evidence type="ECO:0000313" key="3">
    <source>
        <dbReference type="EMBL" id="ONM44167.1"/>
    </source>
</evidence>
<keyword evidence="4" id="KW-1185">Reference proteome</keyword>
<comment type="caution">
    <text evidence="3">The sequence shown here is derived from an EMBL/GenBank/DDBJ whole genome shotgun (WGS) entry which is preliminary data.</text>
</comment>
<dbReference type="Proteomes" id="UP000242847">
    <property type="component" value="Unassembled WGS sequence"/>
</dbReference>
<accession>A0A1S8DIE4</accession>
<feature type="domain" description="Haem-binding uptake Tiki superfamily ChaN" evidence="2">
    <location>
        <begin position="51"/>
        <end position="239"/>
    </location>
</feature>
<reference evidence="3 4" key="1">
    <citation type="submission" date="2017-01" db="EMBL/GenBank/DDBJ databases">
        <title>Draft genome sequence of Pseudomonas pachastrellae type strain CCUG 46540T from a deep sea.</title>
        <authorList>
            <person name="Gomila M."/>
            <person name="Mulet M."/>
            <person name="Lalucat J."/>
            <person name="Garcia-Valdes E."/>
        </authorList>
    </citation>
    <scope>NUCLEOTIDE SEQUENCE [LARGE SCALE GENOMIC DNA]</scope>
    <source>
        <strain evidence="3 4">CCUG 46540</strain>
    </source>
</reference>
<gene>
    <name evidence="3" type="ORF">BXT89_08775</name>
</gene>
<dbReference type="PIRSF" id="PIRSF020419">
    <property type="entry name" value="Fe_uptake_reg_CjrA_prd"/>
    <property type="match status" value="1"/>
</dbReference>
<evidence type="ECO:0000259" key="2">
    <source>
        <dbReference type="Pfam" id="PF04187"/>
    </source>
</evidence>
<dbReference type="RefSeq" id="WP_083726779.1">
    <property type="nucleotide sequence ID" value="NZ_FOUD01000006.1"/>
</dbReference>
<dbReference type="AlphaFoldDB" id="A0A1S8DIE4"/>
<evidence type="ECO:0000313" key="4">
    <source>
        <dbReference type="Proteomes" id="UP000242847"/>
    </source>
</evidence>
<protein>
    <recommendedName>
        <fullName evidence="2">Haem-binding uptake Tiki superfamily ChaN domain-containing protein</fullName>
    </recommendedName>
</protein>
<proteinExistence type="predicted"/>
<sequence length="288" mass="31841">MKSMLLLVLLLSLSACSASLPPWQGSEGLADPHLGQVWVTAEQRWITPQALVERLASAPYVVVGEQHDNPDHHALQLWLLQRLQAVRPQQSLLLEMLQPAQQARVAALKDTSLPGDAELQQQLDWQPGWDWAMYGPLVRWGLDVPAQLQAANLDRDTMMALYRRPPPLSARYSAEARNQLADIIEASHCGRIKDQQLTAMLAIQQARDQAMAAALANAPTPALLLTGNYHARRDLGMPVHWPQASVAPVIVQLQGVSAGTLPGPQQTDYLWLTPATPERDYCADWESD</sequence>
<dbReference type="SUPFAM" id="SSF159501">
    <property type="entry name" value="EreA/ChaN-like"/>
    <property type="match status" value="1"/>
</dbReference>
<name>A0A1S8DIE4_9GAMM</name>
<dbReference type="Gene3D" id="3.40.50.11550">
    <property type="match status" value="1"/>
</dbReference>
<dbReference type="InterPro" id="IPR007314">
    <property type="entry name" value="Cofac_haem-bd_dom"/>
</dbReference>
<dbReference type="OrthoDB" id="9795827at2"/>
<dbReference type="EMBL" id="MUBC01000016">
    <property type="protein sequence ID" value="ONM44167.1"/>
    <property type="molecule type" value="Genomic_DNA"/>
</dbReference>
<evidence type="ECO:0000256" key="1">
    <source>
        <dbReference type="SAM" id="SignalP"/>
    </source>
</evidence>
<dbReference type="STRING" id="254161.SAMN05216256_106180"/>
<dbReference type="PROSITE" id="PS51257">
    <property type="entry name" value="PROKAR_LIPOPROTEIN"/>
    <property type="match status" value="1"/>
</dbReference>
<dbReference type="Gene3D" id="1.10.8.760">
    <property type="entry name" value="Haem-binding uptake, Tiki superfamily, ChaN, domain 2"/>
    <property type="match status" value="1"/>
</dbReference>
<feature type="chain" id="PRO_5010539058" description="Haem-binding uptake Tiki superfamily ChaN domain-containing protein" evidence="1">
    <location>
        <begin position="18"/>
        <end position="288"/>
    </location>
</feature>
<feature type="signal peptide" evidence="1">
    <location>
        <begin position="1"/>
        <end position="17"/>
    </location>
</feature>